<dbReference type="Pfam" id="PF02803">
    <property type="entry name" value="Thiolase_C"/>
    <property type="match status" value="1"/>
</dbReference>
<dbReference type="GO" id="GO:0006635">
    <property type="term" value="P:fatty acid beta-oxidation"/>
    <property type="evidence" value="ECO:0007669"/>
    <property type="project" value="TreeGrafter"/>
</dbReference>
<dbReference type="Pfam" id="PF00108">
    <property type="entry name" value="Thiolase_N"/>
    <property type="match status" value="1"/>
</dbReference>
<dbReference type="AlphaFoldDB" id="A0A1L9X243"/>
<evidence type="ECO:0000256" key="9">
    <source>
        <dbReference type="RuleBase" id="RU003557"/>
    </source>
</evidence>
<feature type="active site" description="Proton acceptor" evidence="8">
    <location>
        <position position="376"/>
    </location>
</feature>
<organism evidence="12 13">
    <name type="scientific">Aspergillus aculeatus (strain ATCC 16872 / CBS 172.66 / WB 5094)</name>
    <dbReference type="NCBI Taxonomy" id="690307"/>
    <lineage>
        <taxon>Eukaryota</taxon>
        <taxon>Fungi</taxon>
        <taxon>Dikarya</taxon>
        <taxon>Ascomycota</taxon>
        <taxon>Pezizomycotina</taxon>
        <taxon>Eurotiomycetes</taxon>
        <taxon>Eurotiomycetidae</taxon>
        <taxon>Eurotiales</taxon>
        <taxon>Aspergillaceae</taxon>
        <taxon>Aspergillus</taxon>
        <taxon>Aspergillus subgen. Circumdati</taxon>
    </lineage>
</organism>
<dbReference type="PROSITE" id="PS00737">
    <property type="entry name" value="THIOLASE_2"/>
    <property type="match status" value="1"/>
</dbReference>
<comment type="pathway">
    <text evidence="2">Lipid metabolism; fatty acid metabolism.</text>
</comment>
<dbReference type="VEuPathDB" id="FungiDB:ASPACDRAFT_115408"/>
<feature type="domain" description="Thiolase N-terminal" evidence="10">
    <location>
        <begin position="35"/>
        <end position="290"/>
    </location>
</feature>
<dbReference type="PROSITE" id="PS00099">
    <property type="entry name" value="THIOLASE_3"/>
    <property type="match status" value="1"/>
</dbReference>
<proteinExistence type="inferred from homology"/>
<dbReference type="EMBL" id="KV878973">
    <property type="protein sequence ID" value="OJK02456.1"/>
    <property type="molecule type" value="Genomic_DNA"/>
</dbReference>
<dbReference type="OMA" id="NASPMND"/>
<keyword evidence="5 9" id="KW-0012">Acyltransferase</keyword>
<comment type="similarity">
    <text evidence="3 9">Belongs to the thiolase-like superfamily. Thiolase family.</text>
</comment>
<evidence type="ECO:0000256" key="5">
    <source>
        <dbReference type="ARBA" id="ARBA00023315"/>
    </source>
</evidence>
<dbReference type="SUPFAM" id="SSF53901">
    <property type="entry name" value="Thiolase-like"/>
    <property type="match status" value="2"/>
</dbReference>
<protein>
    <recommendedName>
        <fullName evidence="6">acetyl-CoA C-acyltransferase</fullName>
        <ecNumber evidence="6">2.3.1.16</ecNumber>
    </recommendedName>
</protein>
<dbReference type="InterPro" id="IPR002155">
    <property type="entry name" value="Thiolase"/>
</dbReference>
<sequence length="421" mass="44187">MSSPQQRLSSIANQLASPAAASARQKLLTQNPDDIVITFAARTPLTKARKGGLKDTTLDNLLISLLTSIREKSNLDPNLVEDVCVGNVLCPGSAYVARSAVLAAGFPVTAAASVANRFCSSGLLAIQNIANQIIAGSIDVGIAVGAESMSTNADGGAPEMSSQVTAHPIASQNAQPMGQTSENVAAQFNISREQHDQFAAKSYQKAEHAQKSGWFEDEIVPVKTQIKDPKTGEVKDIIVDRDDGIRYGTTAESLGKIRSAFPQWKPSATTGGNASQITDGAAGLILMKRSRAQELGQPILAKFCGATVAGLEPRIMGIGPSIAIPKILSKVGLSKEEVDIFEINEAFASMGTYCVQKLALDEAKVNPRGGAIAFGHPLGCTGARQVVTALSELRRQNKRVAVTSMCVGTGMGMAGIFVSEH</sequence>
<dbReference type="RefSeq" id="XP_020058795.1">
    <property type="nucleotide sequence ID" value="XM_020195898.1"/>
</dbReference>
<dbReference type="Gene3D" id="3.40.47.10">
    <property type="match status" value="2"/>
</dbReference>
<dbReference type="STRING" id="690307.A0A1L9X243"/>
<dbReference type="NCBIfam" id="TIGR01930">
    <property type="entry name" value="AcCoA-C-Actrans"/>
    <property type="match status" value="1"/>
</dbReference>
<feature type="domain" description="Thiolase C-terminal" evidence="11">
    <location>
        <begin position="299"/>
        <end position="417"/>
    </location>
</feature>
<evidence type="ECO:0000256" key="3">
    <source>
        <dbReference type="ARBA" id="ARBA00010982"/>
    </source>
</evidence>
<evidence type="ECO:0000256" key="4">
    <source>
        <dbReference type="ARBA" id="ARBA00022679"/>
    </source>
</evidence>
<comment type="cofactor">
    <cofactor evidence="1">
        <name>K(+)</name>
        <dbReference type="ChEBI" id="CHEBI:29103"/>
    </cofactor>
</comment>
<dbReference type="CDD" id="cd00751">
    <property type="entry name" value="thiolase"/>
    <property type="match status" value="1"/>
</dbReference>
<dbReference type="GO" id="GO:0010124">
    <property type="term" value="P:phenylacetate catabolic process"/>
    <property type="evidence" value="ECO:0007669"/>
    <property type="project" value="TreeGrafter"/>
</dbReference>
<evidence type="ECO:0000256" key="7">
    <source>
        <dbReference type="ARBA" id="ARBA00047605"/>
    </source>
</evidence>
<feature type="active site" description="Proton acceptor" evidence="8">
    <location>
        <position position="406"/>
    </location>
</feature>
<evidence type="ECO:0000259" key="10">
    <source>
        <dbReference type="Pfam" id="PF00108"/>
    </source>
</evidence>
<evidence type="ECO:0000256" key="8">
    <source>
        <dbReference type="PIRSR" id="PIRSR000429-1"/>
    </source>
</evidence>
<dbReference type="InterPro" id="IPR020610">
    <property type="entry name" value="Thiolase_AS"/>
</dbReference>
<dbReference type="PANTHER" id="PTHR43853:SF12">
    <property type="entry name" value="ACETYL-COA C-ACETYLTRANSFERASE"/>
    <property type="match status" value="1"/>
</dbReference>
<dbReference type="InterPro" id="IPR016039">
    <property type="entry name" value="Thiolase-like"/>
</dbReference>
<dbReference type="GeneID" id="30969712"/>
<evidence type="ECO:0000313" key="13">
    <source>
        <dbReference type="Proteomes" id="UP000184546"/>
    </source>
</evidence>
<reference evidence="13" key="1">
    <citation type="journal article" date="2017" name="Genome Biol.">
        <title>Comparative genomics reveals high biological diversity and specific adaptations in the industrially and medically important fungal genus Aspergillus.</title>
        <authorList>
            <person name="de Vries R.P."/>
            <person name="Riley R."/>
            <person name="Wiebenga A."/>
            <person name="Aguilar-Osorio G."/>
            <person name="Amillis S."/>
            <person name="Uchima C.A."/>
            <person name="Anderluh G."/>
            <person name="Asadollahi M."/>
            <person name="Askin M."/>
            <person name="Barry K."/>
            <person name="Battaglia E."/>
            <person name="Bayram O."/>
            <person name="Benocci T."/>
            <person name="Braus-Stromeyer S.A."/>
            <person name="Caldana C."/>
            <person name="Canovas D."/>
            <person name="Cerqueira G.C."/>
            <person name="Chen F."/>
            <person name="Chen W."/>
            <person name="Choi C."/>
            <person name="Clum A."/>
            <person name="Dos Santos R.A."/>
            <person name="Damasio A.R."/>
            <person name="Diallinas G."/>
            <person name="Emri T."/>
            <person name="Fekete E."/>
            <person name="Flipphi M."/>
            <person name="Freyberg S."/>
            <person name="Gallo A."/>
            <person name="Gournas C."/>
            <person name="Habgood R."/>
            <person name="Hainaut M."/>
            <person name="Harispe M.L."/>
            <person name="Henrissat B."/>
            <person name="Hilden K.S."/>
            <person name="Hope R."/>
            <person name="Hossain A."/>
            <person name="Karabika E."/>
            <person name="Karaffa L."/>
            <person name="Karanyi Z."/>
            <person name="Krasevec N."/>
            <person name="Kuo A."/>
            <person name="Kusch H."/>
            <person name="LaButti K."/>
            <person name="Lagendijk E.L."/>
            <person name="Lapidus A."/>
            <person name="Levasseur A."/>
            <person name="Lindquist E."/>
            <person name="Lipzen A."/>
            <person name="Logrieco A.F."/>
            <person name="MacCabe A."/>
            <person name="Maekelae M.R."/>
            <person name="Malavazi I."/>
            <person name="Melin P."/>
            <person name="Meyer V."/>
            <person name="Mielnichuk N."/>
            <person name="Miskei M."/>
            <person name="Molnar A.P."/>
            <person name="Mule G."/>
            <person name="Ngan C.Y."/>
            <person name="Orejas M."/>
            <person name="Orosz E."/>
            <person name="Ouedraogo J.P."/>
            <person name="Overkamp K.M."/>
            <person name="Park H.-S."/>
            <person name="Perrone G."/>
            <person name="Piumi F."/>
            <person name="Punt P.J."/>
            <person name="Ram A.F."/>
            <person name="Ramon A."/>
            <person name="Rauscher S."/>
            <person name="Record E."/>
            <person name="Riano-Pachon D.M."/>
            <person name="Robert V."/>
            <person name="Roehrig J."/>
            <person name="Ruller R."/>
            <person name="Salamov A."/>
            <person name="Salih N.S."/>
            <person name="Samson R.A."/>
            <person name="Sandor E."/>
            <person name="Sanguinetti M."/>
            <person name="Schuetze T."/>
            <person name="Sepcic K."/>
            <person name="Shelest E."/>
            <person name="Sherlock G."/>
            <person name="Sophianopoulou V."/>
            <person name="Squina F.M."/>
            <person name="Sun H."/>
            <person name="Susca A."/>
            <person name="Todd R.B."/>
            <person name="Tsang A."/>
            <person name="Unkles S.E."/>
            <person name="van de Wiele N."/>
            <person name="van Rossen-Uffink D."/>
            <person name="Oliveira J.V."/>
            <person name="Vesth T.C."/>
            <person name="Visser J."/>
            <person name="Yu J.-H."/>
            <person name="Zhou M."/>
            <person name="Andersen M.R."/>
            <person name="Archer D.B."/>
            <person name="Baker S.E."/>
            <person name="Benoit I."/>
            <person name="Brakhage A.A."/>
            <person name="Braus G.H."/>
            <person name="Fischer R."/>
            <person name="Frisvad J.C."/>
            <person name="Goldman G.H."/>
            <person name="Houbraken J."/>
            <person name="Oakley B."/>
            <person name="Pocsi I."/>
            <person name="Scazzocchio C."/>
            <person name="Seiboth B."/>
            <person name="vanKuyk P.A."/>
            <person name="Wortman J."/>
            <person name="Dyer P.S."/>
            <person name="Grigoriev I.V."/>
        </authorList>
    </citation>
    <scope>NUCLEOTIDE SEQUENCE [LARGE SCALE GENOMIC DNA]</scope>
    <source>
        <strain evidence="13">ATCC 16872 / CBS 172.66 / WB 5094</strain>
    </source>
</reference>
<comment type="catalytic activity">
    <reaction evidence="7">
        <text>an acyl-CoA + acetyl-CoA = a 3-oxoacyl-CoA + CoA</text>
        <dbReference type="Rhea" id="RHEA:21564"/>
        <dbReference type="ChEBI" id="CHEBI:57287"/>
        <dbReference type="ChEBI" id="CHEBI:57288"/>
        <dbReference type="ChEBI" id="CHEBI:58342"/>
        <dbReference type="ChEBI" id="CHEBI:90726"/>
        <dbReference type="EC" id="2.3.1.16"/>
    </reaction>
</comment>
<dbReference type="PIRSF" id="PIRSF000429">
    <property type="entry name" value="Ac-CoA_Ac_transf"/>
    <property type="match status" value="1"/>
</dbReference>
<keyword evidence="13" id="KW-1185">Reference proteome</keyword>
<dbReference type="GO" id="GO:0005777">
    <property type="term" value="C:peroxisome"/>
    <property type="evidence" value="ECO:0007669"/>
    <property type="project" value="TreeGrafter"/>
</dbReference>
<dbReference type="InterPro" id="IPR020613">
    <property type="entry name" value="Thiolase_CS"/>
</dbReference>
<dbReference type="OrthoDB" id="5404651at2759"/>
<dbReference type="InterPro" id="IPR020617">
    <property type="entry name" value="Thiolase_C"/>
</dbReference>
<evidence type="ECO:0000256" key="2">
    <source>
        <dbReference type="ARBA" id="ARBA00004872"/>
    </source>
</evidence>
<evidence type="ECO:0000256" key="6">
    <source>
        <dbReference type="ARBA" id="ARBA00024073"/>
    </source>
</evidence>
<gene>
    <name evidence="12" type="ORF">ASPACDRAFT_115408</name>
</gene>
<keyword evidence="4 9" id="KW-0808">Transferase</keyword>
<name>A0A1L9X243_ASPA1</name>
<dbReference type="EC" id="2.3.1.16" evidence="6"/>
<dbReference type="PANTHER" id="PTHR43853">
    <property type="entry name" value="3-KETOACYL-COA THIOLASE, PEROXISOMAL"/>
    <property type="match status" value="1"/>
</dbReference>
<dbReference type="GO" id="GO:0003988">
    <property type="term" value="F:acetyl-CoA C-acyltransferase activity"/>
    <property type="evidence" value="ECO:0007669"/>
    <property type="project" value="UniProtKB-EC"/>
</dbReference>
<feature type="active site" description="Acyl-thioester intermediate" evidence="8">
    <location>
        <position position="119"/>
    </location>
</feature>
<dbReference type="Proteomes" id="UP000184546">
    <property type="component" value="Unassembled WGS sequence"/>
</dbReference>
<dbReference type="InterPro" id="IPR020616">
    <property type="entry name" value="Thiolase_N"/>
</dbReference>
<evidence type="ECO:0000259" key="11">
    <source>
        <dbReference type="Pfam" id="PF02803"/>
    </source>
</evidence>
<evidence type="ECO:0000256" key="1">
    <source>
        <dbReference type="ARBA" id="ARBA00001958"/>
    </source>
</evidence>
<dbReference type="InterPro" id="IPR050215">
    <property type="entry name" value="Thiolase-like_sf_Thiolase"/>
</dbReference>
<evidence type="ECO:0000313" key="12">
    <source>
        <dbReference type="EMBL" id="OJK02456.1"/>
    </source>
</evidence>
<accession>A0A1L9X243</accession>